<evidence type="ECO:0000256" key="1">
    <source>
        <dbReference type="ARBA" id="ARBA00022448"/>
    </source>
</evidence>
<feature type="coiled-coil region" evidence="3">
    <location>
        <begin position="29"/>
        <end position="72"/>
    </location>
</feature>
<evidence type="ECO:0000313" key="5">
    <source>
        <dbReference type="Proteomes" id="UP000249082"/>
    </source>
</evidence>
<protein>
    <submittedName>
        <fullName evidence="4">Flagellar biosynthesis protein</fullName>
    </submittedName>
</protein>
<keyword evidence="4" id="KW-0966">Cell projection</keyword>
<keyword evidence="1" id="KW-0813">Transport</keyword>
<accession>A0A2W5NIL7</accession>
<keyword evidence="2" id="KW-0653">Protein transport</keyword>
<dbReference type="GO" id="GO:0005829">
    <property type="term" value="C:cytosol"/>
    <property type="evidence" value="ECO:0007669"/>
    <property type="project" value="TreeGrafter"/>
</dbReference>
<sequence length="227" mass="24779">MEDPMTIQPFGFDRIFRFPTSEPVDERRHDELREHVAELQARIERLHEDHVAELARARVDGFEAGLEQARRERAEAMLAATDALHASIDDVERRFDAVMDQVVAEAGAIALQAAELLAGHAITAQPARAIDEALTRALDQVARDTALSIRANPAMREDIERLVEDRRARERRSMSIVVVDDEALPLGDAHIGWAEGGLNVDAASRRAAVLAELAGVLGTAAGQEGAA</sequence>
<dbReference type="InterPro" id="IPR051472">
    <property type="entry name" value="T3SS_Stator/FliH"/>
</dbReference>
<name>A0A2W5NIL7_9SPHN</name>
<dbReference type="EMBL" id="QFPX01000021">
    <property type="protein sequence ID" value="PZQ52049.1"/>
    <property type="molecule type" value="Genomic_DNA"/>
</dbReference>
<evidence type="ECO:0000256" key="3">
    <source>
        <dbReference type="SAM" id="Coils"/>
    </source>
</evidence>
<keyword evidence="4" id="KW-0969">Cilium</keyword>
<organism evidence="4 5">
    <name type="scientific">Novosphingobium pentaromativorans</name>
    <dbReference type="NCBI Taxonomy" id="205844"/>
    <lineage>
        <taxon>Bacteria</taxon>
        <taxon>Pseudomonadati</taxon>
        <taxon>Pseudomonadota</taxon>
        <taxon>Alphaproteobacteria</taxon>
        <taxon>Sphingomonadales</taxon>
        <taxon>Sphingomonadaceae</taxon>
        <taxon>Novosphingobium</taxon>
    </lineage>
</organism>
<keyword evidence="4" id="KW-0282">Flagellum</keyword>
<evidence type="ECO:0000256" key="2">
    <source>
        <dbReference type="ARBA" id="ARBA00022927"/>
    </source>
</evidence>
<keyword evidence="3" id="KW-0175">Coiled coil</keyword>
<dbReference type="Proteomes" id="UP000249082">
    <property type="component" value="Unassembled WGS sequence"/>
</dbReference>
<dbReference type="AlphaFoldDB" id="A0A2W5NIL7"/>
<dbReference type="PANTHER" id="PTHR34982:SF1">
    <property type="entry name" value="FLAGELLAR ASSEMBLY PROTEIN FLIH"/>
    <property type="match status" value="1"/>
</dbReference>
<proteinExistence type="predicted"/>
<dbReference type="PANTHER" id="PTHR34982">
    <property type="entry name" value="YOP PROTEINS TRANSLOCATION PROTEIN L"/>
    <property type="match status" value="1"/>
</dbReference>
<comment type="caution">
    <text evidence="4">The sequence shown here is derived from an EMBL/GenBank/DDBJ whole genome shotgun (WGS) entry which is preliminary data.</text>
</comment>
<reference evidence="4 5" key="1">
    <citation type="submission" date="2017-08" db="EMBL/GenBank/DDBJ databases">
        <title>Infants hospitalized years apart are colonized by the same room-sourced microbial strains.</title>
        <authorList>
            <person name="Brooks B."/>
            <person name="Olm M.R."/>
            <person name="Firek B.A."/>
            <person name="Baker R."/>
            <person name="Thomas B.C."/>
            <person name="Morowitz M.J."/>
            <person name="Banfield J.F."/>
        </authorList>
    </citation>
    <scope>NUCLEOTIDE SEQUENCE [LARGE SCALE GENOMIC DNA]</scope>
    <source>
        <strain evidence="4">S2_005_002_R2_33</strain>
    </source>
</reference>
<evidence type="ECO:0000313" key="4">
    <source>
        <dbReference type="EMBL" id="PZQ52049.1"/>
    </source>
</evidence>
<dbReference type="GO" id="GO:0015031">
    <property type="term" value="P:protein transport"/>
    <property type="evidence" value="ECO:0007669"/>
    <property type="project" value="UniProtKB-KW"/>
</dbReference>
<gene>
    <name evidence="4" type="ORF">DI555_19745</name>
</gene>